<keyword evidence="1" id="KW-1133">Transmembrane helix</keyword>
<feature type="transmembrane region" description="Helical" evidence="1">
    <location>
        <begin position="344"/>
        <end position="368"/>
    </location>
</feature>
<accession>A0A8S3RV01</accession>
<organism evidence="2 3">
    <name type="scientific">Mytilus edulis</name>
    <name type="common">Blue mussel</name>
    <dbReference type="NCBI Taxonomy" id="6550"/>
    <lineage>
        <taxon>Eukaryota</taxon>
        <taxon>Metazoa</taxon>
        <taxon>Spiralia</taxon>
        <taxon>Lophotrochozoa</taxon>
        <taxon>Mollusca</taxon>
        <taxon>Bivalvia</taxon>
        <taxon>Autobranchia</taxon>
        <taxon>Pteriomorphia</taxon>
        <taxon>Mytilida</taxon>
        <taxon>Mytiloidea</taxon>
        <taxon>Mytilidae</taxon>
        <taxon>Mytilinae</taxon>
        <taxon>Mytilus</taxon>
    </lineage>
</organism>
<dbReference type="PANTHER" id="PTHR45902:SF1">
    <property type="entry name" value="LATROPHILIN RECEPTOR-LIKE PROTEIN A"/>
    <property type="match status" value="1"/>
</dbReference>
<keyword evidence="3" id="KW-1185">Reference proteome</keyword>
<feature type="transmembrane region" description="Helical" evidence="1">
    <location>
        <begin position="243"/>
        <end position="266"/>
    </location>
</feature>
<keyword evidence="1" id="KW-0472">Membrane</keyword>
<evidence type="ECO:0000313" key="2">
    <source>
        <dbReference type="EMBL" id="CAG2212530.1"/>
    </source>
</evidence>
<evidence type="ECO:0000313" key="3">
    <source>
        <dbReference type="Proteomes" id="UP000683360"/>
    </source>
</evidence>
<dbReference type="InterPro" id="IPR053231">
    <property type="entry name" value="GPCR_LN-TM7"/>
</dbReference>
<proteinExistence type="predicted"/>
<dbReference type="PANTHER" id="PTHR45902">
    <property type="entry name" value="LATROPHILIN RECEPTOR-LIKE PROTEIN A"/>
    <property type="match status" value="1"/>
</dbReference>
<dbReference type="EMBL" id="CAJPWZ010001300">
    <property type="protein sequence ID" value="CAG2212530.1"/>
    <property type="molecule type" value="Genomic_DNA"/>
</dbReference>
<keyword evidence="1" id="KW-0812">Transmembrane</keyword>
<evidence type="ECO:0000256" key="1">
    <source>
        <dbReference type="SAM" id="Phobius"/>
    </source>
</evidence>
<protein>
    <submittedName>
        <fullName evidence="2">Uncharacterized protein</fullName>
    </submittedName>
</protein>
<dbReference type="Gene3D" id="1.20.1070.10">
    <property type="entry name" value="Rhodopsin 7-helix transmembrane proteins"/>
    <property type="match status" value="1"/>
</dbReference>
<dbReference type="Proteomes" id="UP000683360">
    <property type="component" value="Unassembled WGS sequence"/>
</dbReference>
<gene>
    <name evidence="2" type="ORF">MEDL_26474</name>
</gene>
<feature type="transmembrane region" description="Helical" evidence="1">
    <location>
        <begin position="278"/>
        <end position="298"/>
    </location>
</feature>
<name>A0A8S3RV01_MYTED</name>
<dbReference type="OrthoDB" id="6155919at2759"/>
<sequence length="408" mass="47307">MRRIPLLPYTANLGYTLTFGVDVQSKAPIKDLRFLLQVMKLEILNQLGKHLNRSMFPFLEMLIMKVNNTYSSKENIIGSYLHISVFLKLFVNVVVNRDEFETKLLQFHYQEFLFKRFLCSRLNTTINCIVKCRVKSDNGSLYLPIDLPFRRFHTTKYYLKTKNEIPGSKKYIHSHISSLLKCSQIELDKTEVIIDESKNLLRVPQYSTVSDYYNFYFTSSDRNVRICLNTFKSMMVSSSEMSVLQIIMLIFTTLSLLCLFLTFMTYCMFEQLRTLPGKNNMCLVVALFFAMAVLEFAHSIATTPKLKSYDSFRHNSVNLAVYIKLFTITGSSWVLQIIDSFLPLSPFSVIVSLLNAMQGIYIFVAYICNKRVFILYRSLICNKHVIRSDSESRTVTQTTSLTSTKLLK</sequence>
<comment type="caution">
    <text evidence="2">The sequence shown here is derived from an EMBL/GenBank/DDBJ whole genome shotgun (WGS) entry which is preliminary data.</text>
</comment>
<feature type="transmembrane region" description="Helical" evidence="1">
    <location>
        <begin position="319"/>
        <end position="338"/>
    </location>
</feature>
<dbReference type="AlphaFoldDB" id="A0A8S3RV01"/>
<reference evidence="2" key="1">
    <citation type="submission" date="2021-03" db="EMBL/GenBank/DDBJ databases">
        <authorList>
            <person name="Bekaert M."/>
        </authorList>
    </citation>
    <scope>NUCLEOTIDE SEQUENCE</scope>
</reference>